<dbReference type="Proteomes" id="UP000664940">
    <property type="component" value="Unassembled WGS sequence"/>
</dbReference>
<sequence>MNDMDCSSPKIPKSDSIHHMSHSQMQPELPPLPVSAKEEPSEIYQTVMSHSFYPPLMQRTSWTLAVPFKEQDHHRGPSDSIANNYSLTARDLKMKDLLKVYQPVTISVPRERTIRQLPSVTKTSSEPNRKKMKFSPRDKEDPTRTKSAHHTSTSSPRKKEVVTSLTPPGSRPMSPEEQINMMLQKEMEIDSKEAKPSESDLERYSYYLTNGIRKDMIAPEEDEVMVRISKLIPNTLLTSPFLEPLVNFLVEEKENDYYNSLIKSIVDYILMDPEERERLFIKSIPCLFPQRVIRAPVPWHGVYRNTKKWNEEHLHTVNSMMLSLEELWFSEFRDLRFVRTAELLVGKLPLQPHEYWDVIQKHCAEARHILLNKSVSDLRVWLPHRVRNTENSLA</sequence>
<reference evidence="2 3" key="1">
    <citation type="journal article" date="2020" name="Nature">
        <title>Six reference-quality genomes reveal evolution of bat adaptations.</title>
        <authorList>
            <person name="Jebb D."/>
            <person name="Huang Z."/>
            <person name="Pippel M."/>
            <person name="Hughes G.M."/>
            <person name="Lavrichenko K."/>
            <person name="Devanna P."/>
            <person name="Winkler S."/>
            <person name="Jermiin L.S."/>
            <person name="Skirmuntt E.C."/>
            <person name="Katzourakis A."/>
            <person name="Burkitt-Gray L."/>
            <person name="Ray D.A."/>
            <person name="Sullivan K.A.M."/>
            <person name="Roscito J.G."/>
            <person name="Kirilenko B.M."/>
            <person name="Davalos L.M."/>
            <person name="Corthals A.P."/>
            <person name="Power M.L."/>
            <person name="Jones G."/>
            <person name="Ransome R.D."/>
            <person name="Dechmann D.K.N."/>
            <person name="Locatelli A.G."/>
            <person name="Puechmaille S.J."/>
            <person name="Fedrigo O."/>
            <person name="Jarvis E.D."/>
            <person name="Hiller M."/>
            <person name="Vernes S.C."/>
            <person name="Myers E.W."/>
            <person name="Teeling E.C."/>
        </authorList>
    </citation>
    <scope>NUCLEOTIDE SEQUENCE [LARGE SCALE GENOMIC DNA]</scope>
    <source>
        <strain evidence="2">Bat1K_MPI-CBG_1</strain>
    </source>
</reference>
<gene>
    <name evidence="2" type="ORF">HJG60_003934</name>
</gene>
<evidence type="ECO:0000256" key="1">
    <source>
        <dbReference type="SAM" id="MobiDB-lite"/>
    </source>
</evidence>
<feature type="region of interest" description="Disordered" evidence="1">
    <location>
        <begin position="112"/>
        <end position="175"/>
    </location>
</feature>
<organism evidence="2 3">
    <name type="scientific">Phyllostomus discolor</name>
    <name type="common">pale spear-nosed bat</name>
    <dbReference type="NCBI Taxonomy" id="89673"/>
    <lineage>
        <taxon>Eukaryota</taxon>
        <taxon>Metazoa</taxon>
        <taxon>Chordata</taxon>
        <taxon>Craniata</taxon>
        <taxon>Vertebrata</taxon>
        <taxon>Euteleostomi</taxon>
        <taxon>Mammalia</taxon>
        <taxon>Eutheria</taxon>
        <taxon>Laurasiatheria</taxon>
        <taxon>Chiroptera</taxon>
        <taxon>Yangochiroptera</taxon>
        <taxon>Phyllostomidae</taxon>
        <taxon>Phyllostominae</taxon>
        <taxon>Phyllostomus</taxon>
    </lineage>
</organism>
<comment type="caution">
    <text evidence="2">The sequence shown here is derived from an EMBL/GenBank/DDBJ whole genome shotgun (WGS) entry which is preliminary data.</text>
</comment>
<feature type="compositionally biased region" description="Basic and acidic residues" evidence="1">
    <location>
        <begin position="135"/>
        <end position="144"/>
    </location>
</feature>
<proteinExistence type="predicted"/>
<evidence type="ECO:0000313" key="2">
    <source>
        <dbReference type="EMBL" id="KAF6123940.1"/>
    </source>
</evidence>
<evidence type="ECO:0000313" key="3">
    <source>
        <dbReference type="Proteomes" id="UP000664940"/>
    </source>
</evidence>
<dbReference type="AlphaFoldDB" id="A0A834EK36"/>
<feature type="region of interest" description="Disordered" evidence="1">
    <location>
        <begin position="1"/>
        <end position="35"/>
    </location>
</feature>
<dbReference type="EMBL" id="JABVXQ010000002">
    <property type="protein sequence ID" value="KAF6123940.1"/>
    <property type="molecule type" value="Genomic_DNA"/>
</dbReference>
<protein>
    <submittedName>
        <fullName evidence="2">Dynein axonemal heavy chain 3</fullName>
    </submittedName>
</protein>
<accession>A0A834EK36</accession>
<name>A0A834EK36_9CHIR</name>
<feature type="compositionally biased region" description="Polar residues" evidence="1">
    <location>
        <begin position="116"/>
        <end position="126"/>
    </location>
</feature>